<dbReference type="PROSITE" id="PS00108">
    <property type="entry name" value="PROTEIN_KINASE_ST"/>
    <property type="match status" value="1"/>
</dbReference>
<name>A0A8H4J4J9_9PEZI</name>
<dbReference type="PANTHER" id="PTHR24361">
    <property type="entry name" value="MITOGEN-ACTIVATED KINASE KINASE KINASE"/>
    <property type="match status" value="1"/>
</dbReference>
<feature type="compositionally biased region" description="Low complexity" evidence="1">
    <location>
        <begin position="687"/>
        <end position="700"/>
    </location>
</feature>
<evidence type="ECO:0000313" key="3">
    <source>
        <dbReference type="EMBL" id="KAF4312947.1"/>
    </source>
</evidence>
<dbReference type="InterPro" id="IPR053235">
    <property type="entry name" value="Ser_Thr_kinase"/>
</dbReference>
<dbReference type="OrthoDB" id="4062651at2759"/>
<dbReference type="GO" id="GO:0004674">
    <property type="term" value="F:protein serine/threonine kinase activity"/>
    <property type="evidence" value="ECO:0007669"/>
    <property type="project" value="TreeGrafter"/>
</dbReference>
<dbReference type="AlphaFoldDB" id="A0A8H4J4J9"/>
<evidence type="ECO:0000259" key="2">
    <source>
        <dbReference type="PROSITE" id="PS50011"/>
    </source>
</evidence>
<proteinExistence type="predicted"/>
<dbReference type="Gene3D" id="1.10.510.10">
    <property type="entry name" value="Transferase(Phosphotransferase) domain 1"/>
    <property type="match status" value="1"/>
</dbReference>
<reference evidence="3" key="1">
    <citation type="submission" date="2020-04" db="EMBL/GenBank/DDBJ databases">
        <title>Genome Assembly and Annotation of Botryosphaeria dothidea sdau 11-99, a Latent Pathogen of Apple Fruit Ring Rot in China.</title>
        <authorList>
            <person name="Yu C."/>
            <person name="Diao Y."/>
            <person name="Lu Q."/>
            <person name="Zhao J."/>
            <person name="Cui S."/>
            <person name="Peng C."/>
            <person name="He B."/>
            <person name="Liu H."/>
        </authorList>
    </citation>
    <scope>NUCLEOTIDE SEQUENCE [LARGE SCALE GENOMIC DNA]</scope>
    <source>
        <strain evidence="3">Sdau11-99</strain>
    </source>
</reference>
<feature type="compositionally biased region" description="Basic and acidic residues" evidence="1">
    <location>
        <begin position="600"/>
        <end position="632"/>
    </location>
</feature>
<gene>
    <name evidence="3" type="ORF">GTA08_BOTSDO01355</name>
</gene>
<evidence type="ECO:0000256" key="1">
    <source>
        <dbReference type="SAM" id="MobiDB-lite"/>
    </source>
</evidence>
<dbReference type="Proteomes" id="UP000572817">
    <property type="component" value="Unassembled WGS sequence"/>
</dbReference>
<dbReference type="InterPro" id="IPR000719">
    <property type="entry name" value="Prot_kinase_dom"/>
</dbReference>
<dbReference type="GO" id="GO:0005524">
    <property type="term" value="F:ATP binding"/>
    <property type="evidence" value="ECO:0007669"/>
    <property type="project" value="InterPro"/>
</dbReference>
<dbReference type="SMART" id="SM00220">
    <property type="entry name" value="S_TKc"/>
    <property type="match status" value="1"/>
</dbReference>
<accession>A0A8H4J4J9</accession>
<keyword evidence="4" id="KW-1185">Reference proteome</keyword>
<dbReference type="CDD" id="cd00180">
    <property type="entry name" value="PKc"/>
    <property type="match status" value="1"/>
</dbReference>
<dbReference type="PROSITE" id="PS50011">
    <property type="entry name" value="PROTEIN_KINASE_DOM"/>
    <property type="match status" value="1"/>
</dbReference>
<dbReference type="SUPFAM" id="SSF56112">
    <property type="entry name" value="Protein kinase-like (PK-like)"/>
    <property type="match status" value="1"/>
</dbReference>
<keyword evidence="3" id="KW-0418">Kinase</keyword>
<dbReference type="GO" id="GO:0005737">
    <property type="term" value="C:cytoplasm"/>
    <property type="evidence" value="ECO:0007669"/>
    <property type="project" value="TreeGrafter"/>
</dbReference>
<dbReference type="InterPro" id="IPR008271">
    <property type="entry name" value="Ser/Thr_kinase_AS"/>
</dbReference>
<dbReference type="InterPro" id="IPR011009">
    <property type="entry name" value="Kinase-like_dom_sf"/>
</dbReference>
<organism evidence="3 4">
    <name type="scientific">Botryosphaeria dothidea</name>
    <dbReference type="NCBI Taxonomy" id="55169"/>
    <lineage>
        <taxon>Eukaryota</taxon>
        <taxon>Fungi</taxon>
        <taxon>Dikarya</taxon>
        <taxon>Ascomycota</taxon>
        <taxon>Pezizomycotina</taxon>
        <taxon>Dothideomycetes</taxon>
        <taxon>Dothideomycetes incertae sedis</taxon>
        <taxon>Botryosphaeriales</taxon>
        <taxon>Botryosphaeriaceae</taxon>
        <taxon>Botryosphaeria</taxon>
    </lineage>
</organism>
<protein>
    <submittedName>
        <fullName evidence="3">Calcium/calmodulin-dependent protein kinase type 1G</fullName>
    </submittedName>
</protein>
<feature type="domain" description="Protein kinase" evidence="2">
    <location>
        <begin position="133"/>
        <end position="411"/>
    </location>
</feature>
<dbReference type="Pfam" id="PF00069">
    <property type="entry name" value="Pkinase"/>
    <property type="match status" value="1"/>
</dbReference>
<comment type="caution">
    <text evidence="3">The sequence shown here is derived from an EMBL/GenBank/DDBJ whole genome shotgun (WGS) entry which is preliminary data.</text>
</comment>
<feature type="region of interest" description="Disordered" evidence="1">
    <location>
        <begin position="566"/>
        <end position="660"/>
    </location>
</feature>
<evidence type="ECO:0000313" key="4">
    <source>
        <dbReference type="Proteomes" id="UP000572817"/>
    </source>
</evidence>
<keyword evidence="3" id="KW-0808">Transferase</keyword>
<dbReference type="EMBL" id="WWBZ02000001">
    <property type="protein sequence ID" value="KAF4312947.1"/>
    <property type="molecule type" value="Genomic_DNA"/>
</dbReference>
<feature type="region of interest" description="Disordered" evidence="1">
    <location>
        <begin position="681"/>
        <end position="701"/>
    </location>
</feature>
<sequence>MEESGRLTEAEFERAFAPLVASARKAGASQDTVFVKIGKLLAELGKRERSLRPRTYTVLRMINQAHYMDHFVTNGLLDVHLPYRDVASLPPRLNEASRHKFMTYQNVVLTAARDIEVEDGRHRHFNCDADCFFHIRGSLGNGRFGVVDHVESRLSLEEFARKRLHKSSNFKRRKEAVQAFENELQSLKRLRYHHLVSFVGSYTDRKYIAILMTPVADCDLHQYLSQDPFPPNELSVLRSFFGCLCGAVRFLHKSRCRHKDIKPANILLKNHEVYLSDFGTARDWSELTRGTTSGPTGPYTPRFAAPEVIQEKDRNESSDVWSLGCVYLEMLCILRGHKVEEMLEFFENNGTGRKPASCNYEALEKWLVQLEIKGDNAPLKWIRQMLDRSRLKRPSAYDLFDTILSHEDEFVYIGPCCSTEESSDVESSYQGSVFGGDDLHDLTITSAPAPPEISGPIQMLDEVFREDEAALLELVVPSHQNSQPGSPKMSDSDDDELTDAMARHLYAQQIQGSHQEDFDDESALAECGTTHLHDIQMDQPPKRKTETTIVFIDQPSWESDEYMEEEYDDMSHQQANQRVGGGASRRMRHESPVGSGLDAWPREKNHNDQRRSYSKSDNHRKQPHRATTDFKARPCSSDRPPAGRRRTTSDADYRASNGYHGVSNPFHPSFSAGAYPQMNHNPPYQTYYEPQQSPVQSSSPYPMPTPDPWEQYAYYFTEAAPDFKLVKHKVLQAVYRYMPGFAIFKMKGFRKFPQVILNDGYGFNQVIECDFSGEPLDGPLPFADRKTYTFPRRNPWAYGDVQPKIKTFLVSEFSSKALPN</sequence>